<dbReference type="PANTHER" id="PTHR24305:SF166">
    <property type="entry name" value="CYTOCHROME P450 12A4, MITOCHONDRIAL-RELATED"/>
    <property type="match status" value="1"/>
</dbReference>
<dbReference type="EMBL" id="CAVNYO010000399">
    <property type="protein sequence ID" value="CAK5274068.1"/>
    <property type="molecule type" value="Genomic_DNA"/>
</dbReference>
<evidence type="ECO:0000256" key="8">
    <source>
        <dbReference type="ARBA" id="ARBA00022989"/>
    </source>
</evidence>
<evidence type="ECO:0000256" key="2">
    <source>
        <dbReference type="ARBA" id="ARBA00004370"/>
    </source>
</evidence>
<evidence type="ECO:0000256" key="3">
    <source>
        <dbReference type="ARBA" id="ARBA00004721"/>
    </source>
</evidence>
<evidence type="ECO:0000313" key="15">
    <source>
        <dbReference type="EMBL" id="CAK5274068.1"/>
    </source>
</evidence>
<keyword evidence="6" id="KW-0812">Transmembrane</keyword>
<feature type="compositionally biased region" description="Acidic residues" evidence="13">
    <location>
        <begin position="1117"/>
        <end position="1127"/>
    </location>
</feature>
<comment type="cofactor">
    <cofactor evidence="1">
        <name>heme</name>
        <dbReference type="ChEBI" id="CHEBI:30413"/>
    </cofactor>
</comment>
<feature type="compositionally biased region" description="Pro residues" evidence="13">
    <location>
        <begin position="645"/>
        <end position="654"/>
    </location>
</feature>
<evidence type="ECO:0000256" key="4">
    <source>
        <dbReference type="ARBA" id="ARBA00010617"/>
    </source>
</evidence>
<keyword evidence="5" id="KW-0349">Heme</keyword>
<dbReference type="SUPFAM" id="SSF48264">
    <property type="entry name" value="Cytochrome P450"/>
    <property type="match status" value="1"/>
</dbReference>
<feature type="signal peptide" evidence="14">
    <location>
        <begin position="1"/>
        <end position="19"/>
    </location>
</feature>
<evidence type="ECO:0000256" key="10">
    <source>
        <dbReference type="ARBA" id="ARBA00023004"/>
    </source>
</evidence>
<dbReference type="AlphaFoldDB" id="A0AAD2HFN4"/>
<keyword evidence="7" id="KW-0479">Metal-binding</keyword>
<dbReference type="Proteomes" id="UP001295794">
    <property type="component" value="Unassembled WGS sequence"/>
</dbReference>
<evidence type="ECO:0000256" key="6">
    <source>
        <dbReference type="ARBA" id="ARBA00022692"/>
    </source>
</evidence>
<evidence type="ECO:0000256" key="1">
    <source>
        <dbReference type="ARBA" id="ARBA00001971"/>
    </source>
</evidence>
<evidence type="ECO:0000256" key="7">
    <source>
        <dbReference type="ARBA" id="ARBA00022723"/>
    </source>
</evidence>
<feature type="compositionally biased region" description="Polar residues" evidence="13">
    <location>
        <begin position="877"/>
        <end position="890"/>
    </location>
</feature>
<evidence type="ECO:0000256" key="13">
    <source>
        <dbReference type="SAM" id="MobiDB-lite"/>
    </source>
</evidence>
<accession>A0AAD2HFN4</accession>
<feature type="compositionally biased region" description="Polar residues" evidence="13">
    <location>
        <begin position="541"/>
        <end position="556"/>
    </location>
</feature>
<feature type="compositionally biased region" description="Polar residues" evidence="13">
    <location>
        <begin position="1018"/>
        <end position="1029"/>
    </location>
</feature>
<dbReference type="GO" id="GO:0004497">
    <property type="term" value="F:monooxygenase activity"/>
    <property type="evidence" value="ECO:0007669"/>
    <property type="project" value="UniProtKB-KW"/>
</dbReference>
<feature type="region of interest" description="Disordered" evidence="13">
    <location>
        <begin position="531"/>
        <end position="624"/>
    </location>
</feature>
<keyword evidence="11" id="KW-0503">Monooxygenase</keyword>
<dbReference type="PRINTS" id="PR00385">
    <property type="entry name" value="P450"/>
</dbReference>
<evidence type="ECO:0000256" key="9">
    <source>
        <dbReference type="ARBA" id="ARBA00023002"/>
    </source>
</evidence>
<evidence type="ECO:0000256" key="5">
    <source>
        <dbReference type="ARBA" id="ARBA00022617"/>
    </source>
</evidence>
<sequence length="1135" mass="125595">MSLLISCLLIAGFWAFARRFTLKPRLVDSIPGPKRESWLFGNLLQLLLSKEYGEYEFQWQDAFGPCYAIGGCFGETRLIVSDPATARFILNSPIFVSGASQQKAGNMLLGFGTVFLATGDRHRYLRSLMNPAFSPKSVREAQPVLREVARKLVEAWNALGFPGNTVDVLRSLHDVAMESIGDVILQYPLHAFDRTAGESTSAKQRSLIDSVSRVSKASLIGEAVLAYIPDPVFRLATRLPFPPMSTIRDYARLVDDLALQLIEQKRKDEGFKEDRSFLSDMIRVDPSDPTSGAPDEEIGTHIRTMLFAGADTSGGTLSWIVYELAKRPGLQSELRAEIGRTEMGLEFVDYDAMPFLNAIINETIRLYAALPFAERVSTEDCILPLSQEVVTNTGKRVTEIPIQKGQLVYVSLASYNRLKSLWGPDAGDFRPARWLEKASPCSGTAIGPHASLWIELPCWPWYLSRVGPIIGSEDADFQLTTAAGVSQYCNFRLWSWILSDTLSSRRQETIHCYRHRFHRTMAVGSRKQITYAHKRNRMHKPTSTTARPLVSASSPLPQLDDSEYTSKEELHRRLRKRARRSSNPESMSKKLKPSLADEELQFSSIGMSPSPPPATPADRSQFETPLPSALTEGQVFKLKSSRPSSPHPSSPPIPVRRTASHKLKENAVREPVKKKMKKKGGALDSPFNSRPGSVTSSPQNNSKPTTTVANSMQKKSLKRTLSDTNYNPNIPHSSSTANSPVRPFTDDSLYSPLLRTRRPSAPSPPRWSVHANSSFDYHFNPAAETPFFLPSATAHIDFNRPPSSMSFYGDSGSDSEEGFFADAQGISTPARDQRAYMLGQNVDMDMDVEGDEMDEDDDITPQSHPGMKDLPARTRSPWLSDSIVSPPTSQEWDRPPLVPYSPGPGSEDVDMYDELSLELGLGPPGFGEKRARTEMDLKQMFDDMALGTATKNRVVLNRTRSLDSSTPAEEHDGVRPAVKGRDRRGTIRASDFKTAIPTTVAPPRRTRSGTVIGPPTRARSSSSAVTPGTTAIGEASEDEEIDHMCSEGWAVADPPSPVVSRRHTPLEDSFEFDELDLLARPTSAGLMPAPVLFRADATNASKSRKPRSITSPREIAMEEEDDGEDDPLLLKPRAR</sequence>
<evidence type="ECO:0000313" key="16">
    <source>
        <dbReference type="Proteomes" id="UP001295794"/>
    </source>
</evidence>
<dbReference type="GO" id="GO:0016020">
    <property type="term" value="C:membrane"/>
    <property type="evidence" value="ECO:0007669"/>
    <property type="project" value="UniProtKB-SubCell"/>
</dbReference>
<feature type="region of interest" description="Disordered" evidence="13">
    <location>
        <begin position="999"/>
        <end position="1037"/>
    </location>
</feature>
<keyword evidence="10" id="KW-0408">Iron</keyword>
<protein>
    <recommendedName>
        <fullName evidence="17">Cytochrome P450</fullName>
    </recommendedName>
</protein>
<feature type="region of interest" description="Disordered" evidence="13">
    <location>
        <begin position="851"/>
        <end position="897"/>
    </location>
</feature>
<keyword evidence="9" id="KW-0560">Oxidoreductase</keyword>
<feature type="compositionally biased region" description="Basic and acidic residues" evidence="13">
    <location>
        <begin position="662"/>
        <end position="673"/>
    </location>
</feature>
<dbReference type="InterPro" id="IPR001128">
    <property type="entry name" value="Cyt_P450"/>
</dbReference>
<comment type="subcellular location">
    <subcellularLocation>
        <location evidence="2">Membrane</location>
    </subcellularLocation>
</comment>
<feature type="compositionally biased region" description="Polar residues" evidence="13">
    <location>
        <begin position="686"/>
        <end position="714"/>
    </location>
</feature>
<feature type="region of interest" description="Disordered" evidence="13">
    <location>
        <begin position="636"/>
        <end position="744"/>
    </location>
</feature>
<dbReference type="GO" id="GO:0016705">
    <property type="term" value="F:oxidoreductase activity, acting on paired donors, with incorporation or reduction of molecular oxygen"/>
    <property type="evidence" value="ECO:0007669"/>
    <property type="project" value="InterPro"/>
</dbReference>
<dbReference type="PANTHER" id="PTHR24305">
    <property type="entry name" value="CYTOCHROME P450"/>
    <property type="match status" value="1"/>
</dbReference>
<keyword evidence="12" id="KW-0472">Membrane</keyword>
<keyword evidence="14" id="KW-0732">Signal</keyword>
<dbReference type="Pfam" id="PF00067">
    <property type="entry name" value="p450"/>
    <property type="match status" value="1"/>
</dbReference>
<reference evidence="15" key="1">
    <citation type="submission" date="2023-11" db="EMBL/GenBank/DDBJ databases">
        <authorList>
            <person name="De Vega J J."/>
            <person name="De Vega J J."/>
        </authorList>
    </citation>
    <scope>NUCLEOTIDE SEQUENCE</scope>
</reference>
<evidence type="ECO:0000256" key="14">
    <source>
        <dbReference type="SAM" id="SignalP"/>
    </source>
</evidence>
<evidence type="ECO:0000256" key="12">
    <source>
        <dbReference type="ARBA" id="ARBA00023136"/>
    </source>
</evidence>
<name>A0AAD2HFN4_9AGAR</name>
<comment type="similarity">
    <text evidence="4">Belongs to the cytochrome P450 family.</text>
</comment>
<comment type="pathway">
    <text evidence="3">Secondary metabolite biosynthesis; terpenoid biosynthesis.</text>
</comment>
<dbReference type="InterPro" id="IPR036396">
    <property type="entry name" value="Cyt_P450_sf"/>
</dbReference>
<dbReference type="InterPro" id="IPR050121">
    <property type="entry name" value="Cytochrome_P450_monoxygenase"/>
</dbReference>
<feature type="compositionally biased region" description="Basic and acidic residues" evidence="13">
    <location>
        <begin position="968"/>
        <end position="984"/>
    </location>
</feature>
<evidence type="ECO:0008006" key="17">
    <source>
        <dbReference type="Google" id="ProtNLM"/>
    </source>
</evidence>
<feature type="region of interest" description="Disordered" evidence="13">
    <location>
        <begin position="960"/>
        <end position="984"/>
    </location>
</feature>
<comment type="caution">
    <text evidence="15">The sequence shown here is derived from an EMBL/GenBank/DDBJ whole genome shotgun (WGS) entry which is preliminary data.</text>
</comment>
<dbReference type="GO" id="GO:0020037">
    <property type="term" value="F:heme binding"/>
    <property type="evidence" value="ECO:0007669"/>
    <property type="project" value="InterPro"/>
</dbReference>
<proteinExistence type="inferred from homology"/>
<feature type="compositionally biased region" description="Polar residues" evidence="13">
    <location>
        <begin position="722"/>
        <end position="739"/>
    </location>
</feature>
<feature type="chain" id="PRO_5041997496" description="Cytochrome P450" evidence="14">
    <location>
        <begin position="20"/>
        <end position="1135"/>
    </location>
</feature>
<keyword evidence="16" id="KW-1185">Reference proteome</keyword>
<feature type="region of interest" description="Disordered" evidence="13">
    <location>
        <begin position="1094"/>
        <end position="1135"/>
    </location>
</feature>
<evidence type="ECO:0000256" key="11">
    <source>
        <dbReference type="ARBA" id="ARBA00023033"/>
    </source>
</evidence>
<organism evidence="15 16">
    <name type="scientific">Mycena citricolor</name>
    <dbReference type="NCBI Taxonomy" id="2018698"/>
    <lineage>
        <taxon>Eukaryota</taxon>
        <taxon>Fungi</taxon>
        <taxon>Dikarya</taxon>
        <taxon>Basidiomycota</taxon>
        <taxon>Agaricomycotina</taxon>
        <taxon>Agaricomycetes</taxon>
        <taxon>Agaricomycetidae</taxon>
        <taxon>Agaricales</taxon>
        <taxon>Marasmiineae</taxon>
        <taxon>Mycenaceae</taxon>
        <taxon>Mycena</taxon>
    </lineage>
</organism>
<gene>
    <name evidence="15" type="ORF">MYCIT1_LOCUS20991</name>
</gene>
<dbReference type="Gene3D" id="1.10.630.10">
    <property type="entry name" value="Cytochrome P450"/>
    <property type="match status" value="1"/>
</dbReference>
<dbReference type="GO" id="GO:0005506">
    <property type="term" value="F:iron ion binding"/>
    <property type="evidence" value="ECO:0007669"/>
    <property type="project" value="InterPro"/>
</dbReference>
<keyword evidence="8" id="KW-1133">Transmembrane helix</keyword>